<dbReference type="EMBL" id="CAFBMY010000087">
    <property type="protein sequence ID" value="CAB4926637.1"/>
    <property type="molecule type" value="Genomic_DNA"/>
</dbReference>
<organism evidence="2">
    <name type="scientific">freshwater metagenome</name>
    <dbReference type="NCBI Taxonomy" id="449393"/>
    <lineage>
        <taxon>unclassified sequences</taxon>
        <taxon>metagenomes</taxon>
        <taxon>ecological metagenomes</taxon>
    </lineage>
</organism>
<evidence type="ECO:0000313" key="1">
    <source>
        <dbReference type="EMBL" id="CAB4832229.1"/>
    </source>
</evidence>
<accession>A0A6J7I823</accession>
<dbReference type="EMBL" id="CAFABI010000131">
    <property type="protein sequence ID" value="CAB4832229.1"/>
    <property type="molecule type" value="Genomic_DNA"/>
</dbReference>
<protein>
    <submittedName>
        <fullName evidence="2">Unannotated protein</fullName>
    </submittedName>
</protein>
<dbReference type="EMBL" id="CAFBQK010000140">
    <property type="protein sequence ID" value="CAB5054991.1"/>
    <property type="molecule type" value="Genomic_DNA"/>
</dbReference>
<dbReference type="AlphaFoldDB" id="A0A6J7I823"/>
<evidence type="ECO:0000313" key="2">
    <source>
        <dbReference type="EMBL" id="CAB4926637.1"/>
    </source>
</evidence>
<proteinExistence type="predicted"/>
<name>A0A6J7I823_9ZZZZ</name>
<evidence type="ECO:0000313" key="3">
    <source>
        <dbReference type="EMBL" id="CAB5054991.1"/>
    </source>
</evidence>
<gene>
    <name evidence="1" type="ORF">UFOPK3197_01030</name>
    <name evidence="2" type="ORF">UFOPK3707_00639</name>
    <name evidence="3" type="ORF">UFOPK4265_01025</name>
</gene>
<sequence>MCCSVRSRNCLTTLFINSCQAMIANLHSAAYYTTTVNEYTWHRNLYIFNFNDSSTCQGNSSTVSQLAAAFGIKRSSIKNNLNIITSHCMSGADSIDQDCAHDGFRSQMLVSNKFSTTKTIGNFSVLSEIGMTAFLRSRIGLSSISLFFHETPKAICIYF</sequence>
<reference evidence="2" key="1">
    <citation type="submission" date="2020-05" db="EMBL/GenBank/DDBJ databases">
        <authorList>
            <person name="Chiriac C."/>
            <person name="Salcher M."/>
            <person name="Ghai R."/>
            <person name="Kavagutti S V."/>
        </authorList>
    </citation>
    <scope>NUCLEOTIDE SEQUENCE</scope>
</reference>